<organism evidence="1 2">
    <name type="scientific">Trichonephila clavata</name>
    <name type="common">Joro spider</name>
    <name type="synonym">Nephila clavata</name>
    <dbReference type="NCBI Taxonomy" id="2740835"/>
    <lineage>
        <taxon>Eukaryota</taxon>
        <taxon>Metazoa</taxon>
        <taxon>Ecdysozoa</taxon>
        <taxon>Arthropoda</taxon>
        <taxon>Chelicerata</taxon>
        <taxon>Arachnida</taxon>
        <taxon>Araneae</taxon>
        <taxon>Araneomorphae</taxon>
        <taxon>Entelegynae</taxon>
        <taxon>Araneoidea</taxon>
        <taxon>Nephilidae</taxon>
        <taxon>Trichonephila</taxon>
    </lineage>
</organism>
<accession>A0A8X6KU42</accession>
<gene>
    <name evidence="1" type="primary">EVAR_103570_1</name>
    <name evidence="1" type="ORF">TNCT_461481</name>
</gene>
<sequence length="168" mass="19039">MQEVETKCPYGIQLFNTNEVVTRYNNKMLSLTQEKVTSIAKDKFIGCTSAEQTTYFLWKLHKMSLIDSEELPYEIAIVQDIYYRITTRIDVPDGLKSGAVGKLVYIDYNVDRDAKGVWLEFPDSQKIGQKIKKTVDGHGAAIQISKTAVPIGRRSSNIPLNNDKTINF</sequence>
<keyword evidence="1" id="KW-0067">ATP-binding</keyword>
<protein>
    <submittedName>
        <fullName evidence="1">ATP-dependent DNA helicase</fullName>
    </submittedName>
</protein>
<keyword evidence="1" id="KW-0347">Helicase</keyword>
<keyword evidence="2" id="KW-1185">Reference proteome</keyword>
<name>A0A8X6KU42_TRICU</name>
<keyword evidence="1" id="KW-0378">Hydrolase</keyword>
<reference evidence="1" key="1">
    <citation type="submission" date="2020-07" db="EMBL/GenBank/DDBJ databases">
        <title>Multicomponent nature underlies the extraordinary mechanical properties of spider dragline silk.</title>
        <authorList>
            <person name="Kono N."/>
            <person name="Nakamura H."/>
            <person name="Mori M."/>
            <person name="Yoshida Y."/>
            <person name="Ohtoshi R."/>
            <person name="Malay A.D."/>
            <person name="Moran D.A.P."/>
            <person name="Tomita M."/>
            <person name="Numata K."/>
            <person name="Arakawa K."/>
        </authorList>
    </citation>
    <scope>NUCLEOTIDE SEQUENCE</scope>
</reference>
<dbReference type="EMBL" id="BMAO01003033">
    <property type="protein sequence ID" value="GFQ85174.1"/>
    <property type="molecule type" value="Genomic_DNA"/>
</dbReference>
<dbReference type="OrthoDB" id="6512704at2759"/>
<proteinExistence type="predicted"/>
<dbReference type="Proteomes" id="UP000887116">
    <property type="component" value="Unassembled WGS sequence"/>
</dbReference>
<evidence type="ECO:0000313" key="2">
    <source>
        <dbReference type="Proteomes" id="UP000887116"/>
    </source>
</evidence>
<keyword evidence="1" id="KW-0547">Nucleotide-binding</keyword>
<evidence type="ECO:0000313" key="1">
    <source>
        <dbReference type="EMBL" id="GFQ85174.1"/>
    </source>
</evidence>
<comment type="caution">
    <text evidence="1">The sequence shown here is derived from an EMBL/GenBank/DDBJ whole genome shotgun (WGS) entry which is preliminary data.</text>
</comment>
<dbReference type="AlphaFoldDB" id="A0A8X6KU42"/>
<dbReference type="GO" id="GO:0004386">
    <property type="term" value="F:helicase activity"/>
    <property type="evidence" value="ECO:0007669"/>
    <property type="project" value="UniProtKB-KW"/>
</dbReference>